<dbReference type="PANTHER" id="PTHR43080:SF2">
    <property type="entry name" value="CBS DOMAIN-CONTAINING PROTEIN"/>
    <property type="match status" value="1"/>
</dbReference>
<dbReference type="InterPro" id="IPR051257">
    <property type="entry name" value="Diverse_CBS-Domain"/>
</dbReference>
<name>A0A3N4P1Z8_9FLAO</name>
<dbReference type="InterPro" id="IPR000644">
    <property type="entry name" value="CBS_dom"/>
</dbReference>
<dbReference type="OrthoDB" id="1119899at2"/>
<keyword evidence="5" id="KW-1185">Reference proteome</keyword>
<evidence type="ECO:0000256" key="1">
    <source>
        <dbReference type="ARBA" id="ARBA00023122"/>
    </source>
</evidence>
<dbReference type="AlphaFoldDB" id="A0A3N4P1Z8"/>
<dbReference type="PANTHER" id="PTHR43080">
    <property type="entry name" value="CBS DOMAIN-CONTAINING PROTEIN CBSX3, MITOCHONDRIAL"/>
    <property type="match status" value="1"/>
</dbReference>
<feature type="domain" description="CBS" evidence="3">
    <location>
        <begin position="85"/>
        <end position="138"/>
    </location>
</feature>
<dbReference type="SMART" id="SM00116">
    <property type="entry name" value="CBS"/>
    <property type="match status" value="2"/>
</dbReference>
<evidence type="ECO:0000313" key="4">
    <source>
        <dbReference type="EMBL" id="RPD93403.1"/>
    </source>
</evidence>
<dbReference type="Pfam" id="PF00571">
    <property type="entry name" value="CBS"/>
    <property type="match status" value="2"/>
</dbReference>
<protein>
    <submittedName>
        <fullName evidence="4">CBS domain-containing protein</fullName>
    </submittedName>
</protein>
<dbReference type="RefSeq" id="WP_123898842.1">
    <property type="nucleotide sequence ID" value="NZ_RPFJ01000030.1"/>
</dbReference>
<keyword evidence="1 2" id="KW-0129">CBS domain</keyword>
<evidence type="ECO:0000256" key="2">
    <source>
        <dbReference type="PROSITE-ProRule" id="PRU00703"/>
    </source>
</evidence>
<comment type="caution">
    <text evidence="4">The sequence shown here is derived from an EMBL/GenBank/DDBJ whole genome shotgun (WGS) entry which is preliminary data.</text>
</comment>
<feature type="domain" description="CBS" evidence="3">
    <location>
        <begin position="11"/>
        <end position="68"/>
    </location>
</feature>
<reference evidence="4 5" key="1">
    <citation type="submission" date="2018-11" db="EMBL/GenBank/DDBJ databases">
        <title>Aureibaculum marinum gen. nov., sp. nov., a member of the family Flavobacteriaceae isolated from the Bohai Sea.</title>
        <authorList>
            <person name="Ji X."/>
        </authorList>
    </citation>
    <scope>NUCLEOTIDE SEQUENCE [LARGE SCALE GENOMIC DNA]</scope>
    <source>
        <strain evidence="4 5">BH-SD17</strain>
    </source>
</reference>
<dbReference type="EMBL" id="RPFJ01000030">
    <property type="protein sequence ID" value="RPD93403.1"/>
    <property type="molecule type" value="Genomic_DNA"/>
</dbReference>
<dbReference type="SUPFAM" id="SSF54631">
    <property type="entry name" value="CBS-domain pair"/>
    <property type="match status" value="1"/>
</dbReference>
<accession>A0A3N4P1Z8</accession>
<gene>
    <name evidence="4" type="ORF">EGM88_12945</name>
</gene>
<dbReference type="Proteomes" id="UP000270856">
    <property type="component" value="Unassembled WGS sequence"/>
</dbReference>
<dbReference type="InterPro" id="IPR046342">
    <property type="entry name" value="CBS_dom_sf"/>
</dbReference>
<dbReference type="PROSITE" id="PS51371">
    <property type="entry name" value="CBS"/>
    <property type="match status" value="2"/>
</dbReference>
<evidence type="ECO:0000313" key="5">
    <source>
        <dbReference type="Proteomes" id="UP000270856"/>
    </source>
</evidence>
<organism evidence="4 5">
    <name type="scientific">Aureibaculum marinum</name>
    <dbReference type="NCBI Taxonomy" id="2487930"/>
    <lineage>
        <taxon>Bacteria</taxon>
        <taxon>Pseudomonadati</taxon>
        <taxon>Bacteroidota</taxon>
        <taxon>Flavobacteriia</taxon>
        <taxon>Flavobacteriales</taxon>
        <taxon>Flavobacteriaceae</taxon>
        <taxon>Aureibaculum</taxon>
    </lineage>
</organism>
<evidence type="ECO:0000259" key="3">
    <source>
        <dbReference type="PROSITE" id="PS51371"/>
    </source>
</evidence>
<proteinExistence type="predicted"/>
<dbReference type="CDD" id="cd04584">
    <property type="entry name" value="CBS_pair_AcuB_like"/>
    <property type="match status" value="1"/>
</dbReference>
<dbReference type="Gene3D" id="3.10.580.10">
    <property type="entry name" value="CBS-domain"/>
    <property type="match status" value="1"/>
</dbReference>
<sequence>MKSKEPVSKIMTKNVISIKKDAKLPTAEKLFRKYKIRHVPVVENDKIVGILSLTDLSRISFADAYDDNQFVDDSLYSMLSVGQIMANNPIKVSSETTIKDVALILTKHEFHALPVVNGESLVGIVTTTDLLKYLIEIC</sequence>